<evidence type="ECO:0008006" key="9">
    <source>
        <dbReference type="Google" id="ProtNLM"/>
    </source>
</evidence>
<comment type="caution">
    <text evidence="7">The sequence shown here is derived from an EMBL/GenBank/DDBJ whole genome shotgun (WGS) entry which is preliminary data.</text>
</comment>
<reference evidence="7 8" key="1">
    <citation type="submission" date="2016-07" db="EMBL/GenBank/DDBJ databases">
        <title>Acinetobacter sp. ANC 4603.</title>
        <authorList>
            <person name="Radolfova-Krizova L."/>
            <person name="Nemec A."/>
        </authorList>
    </citation>
    <scope>NUCLEOTIDE SEQUENCE [LARGE SCALE GENOMIC DNA]</scope>
    <source>
        <strain evidence="7 8">ANC 4603</strain>
    </source>
</reference>
<proteinExistence type="predicted"/>
<feature type="transmembrane region" description="Helical" evidence="6">
    <location>
        <begin position="189"/>
        <end position="209"/>
    </location>
</feature>
<dbReference type="EMBL" id="MBDL01000003">
    <property type="protein sequence ID" value="ODA14125.1"/>
    <property type="molecule type" value="Genomic_DNA"/>
</dbReference>
<dbReference type="GO" id="GO:0005886">
    <property type="term" value="C:plasma membrane"/>
    <property type="evidence" value="ECO:0007669"/>
    <property type="project" value="UniProtKB-SubCell"/>
</dbReference>
<keyword evidence="8" id="KW-1185">Reference proteome</keyword>
<feature type="transmembrane region" description="Helical" evidence="6">
    <location>
        <begin position="147"/>
        <end position="168"/>
    </location>
</feature>
<dbReference type="Proteomes" id="UP000186553">
    <property type="component" value="Unassembled WGS sequence"/>
</dbReference>
<dbReference type="OrthoDB" id="9804822at2"/>
<evidence type="ECO:0000313" key="7">
    <source>
        <dbReference type="EMBL" id="ODA14125.1"/>
    </source>
</evidence>
<dbReference type="InterPro" id="IPR001123">
    <property type="entry name" value="LeuE-type"/>
</dbReference>
<gene>
    <name evidence="7" type="ORF">BBP83_14215</name>
</gene>
<dbReference type="STRING" id="1891224.BBP83_14215"/>
<dbReference type="Pfam" id="PF01810">
    <property type="entry name" value="LysE"/>
    <property type="match status" value="1"/>
</dbReference>
<dbReference type="PANTHER" id="PTHR30086:SF20">
    <property type="entry name" value="ARGININE EXPORTER PROTEIN ARGO-RELATED"/>
    <property type="match status" value="1"/>
</dbReference>
<evidence type="ECO:0000256" key="4">
    <source>
        <dbReference type="ARBA" id="ARBA00022989"/>
    </source>
</evidence>
<name>A0A1C3CZB1_9GAMM</name>
<dbReference type="GO" id="GO:0015171">
    <property type="term" value="F:amino acid transmembrane transporter activity"/>
    <property type="evidence" value="ECO:0007669"/>
    <property type="project" value="TreeGrafter"/>
</dbReference>
<feature type="transmembrane region" description="Helical" evidence="6">
    <location>
        <begin position="73"/>
        <end position="95"/>
    </location>
</feature>
<accession>A0A1C3CZB1</accession>
<feature type="transmembrane region" description="Helical" evidence="6">
    <location>
        <begin position="41"/>
        <end position="61"/>
    </location>
</feature>
<dbReference type="PANTHER" id="PTHR30086">
    <property type="entry name" value="ARGININE EXPORTER PROTEIN ARGO"/>
    <property type="match status" value="1"/>
</dbReference>
<evidence type="ECO:0000256" key="5">
    <source>
        <dbReference type="ARBA" id="ARBA00023136"/>
    </source>
</evidence>
<evidence type="ECO:0000313" key="8">
    <source>
        <dbReference type="Proteomes" id="UP000186553"/>
    </source>
</evidence>
<keyword evidence="5 6" id="KW-0472">Membrane</keyword>
<comment type="subcellular location">
    <subcellularLocation>
        <location evidence="1">Cell membrane</location>
        <topology evidence="1">Multi-pass membrane protein</topology>
    </subcellularLocation>
</comment>
<evidence type="ECO:0000256" key="6">
    <source>
        <dbReference type="SAM" id="Phobius"/>
    </source>
</evidence>
<dbReference type="AlphaFoldDB" id="A0A1C3CZB1"/>
<organism evidence="7 8">
    <name type="scientific">Acinetobacter celticus</name>
    <dbReference type="NCBI Taxonomy" id="1891224"/>
    <lineage>
        <taxon>Bacteria</taxon>
        <taxon>Pseudomonadati</taxon>
        <taxon>Pseudomonadota</taxon>
        <taxon>Gammaproteobacteria</taxon>
        <taxon>Moraxellales</taxon>
        <taxon>Moraxellaceae</taxon>
        <taxon>Acinetobacter</taxon>
    </lineage>
</organism>
<keyword evidence="3 6" id="KW-0812">Transmembrane</keyword>
<evidence type="ECO:0000256" key="1">
    <source>
        <dbReference type="ARBA" id="ARBA00004651"/>
    </source>
</evidence>
<keyword evidence="2" id="KW-1003">Cell membrane</keyword>
<protein>
    <recommendedName>
        <fullName evidence="9">Threonine transporter RhtB</fullName>
    </recommendedName>
</protein>
<evidence type="ECO:0000256" key="3">
    <source>
        <dbReference type="ARBA" id="ARBA00022692"/>
    </source>
</evidence>
<evidence type="ECO:0000256" key="2">
    <source>
        <dbReference type="ARBA" id="ARBA00022475"/>
    </source>
</evidence>
<sequence>MNSIALLSSYAITLATAALIPGPGMTGLMFKTLTKSTWHSLIMLMGLITGDLIFLLLAIFGMHWVNQLFAPEFISVLICVACLYLLYLAYCFWIANSTHSEPSPFVQPQHTDYLDGLLITLSNPKTISFYLALVPSIFGSTIIPTPMLLIILSMTILTLGAVGGLYIFSAIQMQQRIKQPQFQLFLRKFSALIMAGFALSLMSIEIFQFI</sequence>
<keyword evidence="4 6" id="KW-1133">Transmembrane helix</keyword>
<dbReference type="RefSeq" id="WP_068886049.1">
    <property type="nucleotide sequence ID" value="NZ_CBCRUU010000013.1"/>
</dbReference>